<comment type="caution">
    <text evidence="3">The sequence shown here is derived from an EMBL/GenBank/DDBJ whole genome shotgun (WGS) entry which is preliminary data.</text>
</comment>
<dbReference type="RefSeq" id="WP_212520019.1">
    <property type="nucleotide sequence ID" value="NZ_JAGSOH010000069.1"/>
</dbReference>
<feature type="transmembrane region" description="Helical" evidence="2">
    <location>
        <begin position="149"/>
        <end position="168"/>
    </location>
</feature>
<sequence>MATIPLARVRAGATSSATLVTLLVTAGLGNQALESWRVSRASSDGLNGWLGVLFQPLLLTGWRFDEPSGANRLDHYLAPLVFNVVFVLGTALLVAWATRGSGRLATLFTTWGMVTLAGGIAAAACTPLAYAGITGQAAKAFQETVPQGLSLGFIVGVIAGIVACIFAGGGSASSSSAEPAPSPLETTATLPMGTNWSLGTDE</sequence>
<dbReference type="Proteomes" id="UP000676325">
    <property type="component" value="Unassembled WGS sequence"/>
</dbReference>
<accession>A0A941ILB3</accession>
<evidence type="ECO:0000313" key="4">
    <source>
        <dbReference type="Proteomes" id="UP000676325"/>
    </source>
</evidence>
<keyword evidence="2" id="KW-0812">Transmembrane</keyword>
<dbReference type="AlphaFoldDB" id="A0A941ILB3"/>
<gene>
    <name evidence="3" type="ORF">KDK95_21415</name>
</gene>
<protein>
    <submittedName>
        <fullName evidence="3">Uncharacterized protein</fullName>
    </submittedName>
</protein>
<organism evidence="3 4">
    <name type="scientific">Actinospica acidithermotolerans</name>
    <dbReference type="NCBI Taxonomy" id="2828514"/>
    <lineage>
        <taxon>Bacteria</taxon>
        <taxon>Bacillati</taxon>
        <taxon>Actinomycetota</taxon>
        <taxon>Actinomycetes</taxon>
        <taxon>Catenulisporales</taxon>
        <taxon>Actinospicaceae</taxon>
        <taxon>Actinospica</taxon>
    </lineage>
</organism>
<evidence type="ECO:0000313" key="3">
    <source>
        <dbReference type="EMBL" id="MBR7828883.1"/>
    </source>
</evidence>
<name>A0A941ILB3_9ACTN</name>
<dbReference type="EMBL" id="JAGSOH010000069">
    <property type="protein sequence ID" value="MBR7828883.1"/>
    <property type="molecule type" value="Genomic_DNA"/>
</dbReference>
<keyword evidence="2" id="KW-0472">Membrane</keyword>
<feature type="transmembrane region" description="Helical" evidence="2">
    <location>
        <begin position="76"/>
        <end position="97"/>
    </location>
</feature>
<feature type="transmembrane region" description="Helical" evidence="2">
    <location>
        <begin position="104"/>
        <end position="129"/>
    </location>
</feature>
<evidence type="ECO:0000256" key="2">
    <source>
        <dbReference type="SAM" id="Phobius"/>
    </source>
</evidence>
<proteinExistence type="predicted"/>
<reference evidence="3" key="1">
    <citation type="submission" date="2021-04" db="EMBL/GenBank/DDBJ databases">
        <title>Genome based classification of Actinospica acidithermotolerans sp. nov., an actinobacterium isolated from an Indonesian hot spring.</title>
        <authorList>
            <person name="Kusuma A.B."/>
            <person name="Putra K.E."/>
            <person name="Nafisah S."/>
            <person name="Loh J."/>
            <person name="Nouioui I."/>
            <person name="Goodfellow M."/>
        </authorList>
    </citation>
    <scope>NUCLEOTIDE SEQUENCE</scope>
    <source>
        <strain evidence="3">MGRD01-02</strain>
    </source>
</reference>
<evidence type="ECO:0000256" key="1">
    <source>
        <dbReference type="SAM" id="MobiDB-lite"/>
    </source>
</evidence>
<keyword evidence="2" id="KW-1133">Transmembrane helix</keyword>
<feature type="compositionally biased region" description="Polar residues" evidence="1">
    <location>
        <begin position="184"/>
        <end position="202"/>
    </location>
</feature>
<feature type="region of interest" description="Disordered" evidence="1">
    <location>
        <begin position="174"/>
        <end position="202"/>
    </location>
</feature>
<keyword evidence="4" id="KW-1185">Reference proteome</keyword>